<dbReference type="EMBL" id="JAUSRO010000001">
    <property type="protein sequence ID" value="MDP9897778.1"/>
    <property type="molecule type" value="Genomic_DNA"/>
</dbReference>
<keyword evidence="1" id="KW-0472">Membrane</keyword>
<evidence type="ECO:0000313" key="3">
    <source>
        <dbReference type="Proteomes" id="UP001226867"/>
    </source>
</evidence>
<feature type="transmembrane region" description="Helical" evidence="1">
    <location>
        <begin position="50"/>
        <end position="69"/>
    </location>
</feature>
<protein>
    <submittedName>
        <fullName evidence="2">Uncharacterized protein</fullName>
    </submittedName>
</protein>
<evidence type="ECO:0000256" key="1">
    <source>
        <dbReference type="SAM" id="Phobius"/>
    </source>
</evidence>
<organism evidence="2 3">
    <name type="scientific">Variovorax ginsengisoli</name>
    <dbReference type="NCBI Taxonomy" id="363844"/>
    <lineage>
        <taxon>Bacteria</taxon>
        <taxon>Pseudomonadati</taxon>
        <taxon>Pseudomonadota</taxon>
        <taxon>Betaproteobacteria</taxon>
        <taxon>Burkholderiales</taxon>
        <taxon>Comamonadaceae</taxon>
        <taxon>Variovorax</taxon>
    </lineage>
</organism>
<accession>A0ABT9S098</accession>
<dbReference type="RefSeq" id="WP_307687609.1">
    <property type="nucleotide sequence ID" value="NZ_JAUSRO010000001.1"/>
</dbReference>
<comment type="caution">
    <text evidence="2">The sequence shown here is derived from an EMBL/GenBank/DDBJ whole genome shotgun (WGS) entry which is preliminary data.</text>
</comment>
<gene>
    <name evidence="2" type="ORF">J2W36_000011</name>
</gene>
<name>A0ABT9S098_9BURK</name>
<dbReference type="Proteomes" id="UP001226867">
    <property type="component" value="Unassembled WGS sequence"/>
</dbReference>
<sequence length="72" mass="7664">MSQSSSLVRAPVDFVGHDVAALASHMQHCAQAKGRWFTTRHHLQRVRSVAAGRIVTIACVAALIGISVSNLA</sequence>
<keyword evidence="1" id="KW-0812">Transmembrane</keyword>
<proteinExistence type="predicted"/>
<keyword evidence="3" id="KW-1185">Reference proteome</keyword>
<evidence type="ECO:0000313" key="2">
    <source>
        <dbReference type="EMBL" id="MDP9897778.1"/>
    </source>
</evidence>
<reference evidence="2 3" key="1">
    <citation type="submission" date="2023-07" db="EMBL/GenBank/DDBJ databases">
        <title>Sorghum-associated microbial communities from plants grown in Nebraska, USA.</title>
        <authorList>
            <person name="Schachtman D."/>
        </authorList>
    </citation>
    <scope>NUCLEOTIDE SEQUENCE [LARGE SCALE GENOMIC DNA]</scope>
    <source>
        <strain evidence="2 3">DS1607</strain>
    </source>
</reference>
<keyword evidence="1" id="KW-1133">Transmembrane helix</keyword>